<organism evidence="1 2">
    <name type="scientific">Streptomyces ardesiacus</name>
    <dbReference type="NCBI Taxonomy" id="285564"/>
    <lineage>
        <taxon>Bacteria</taxon>
        <taxon>Bacillati</taxon>
        <taxon>Actinomycetota</taxon>
        <taxon>Actinomycetes</taxon>
        <taxon>Kitasatosporales</taxon>
        <taxon>Streptomycetaceae</taxon>
        <taxon>Streptomyces</taxon>
    </lineage>
</organism>
<proteinExistence type="predicted"/>
<evidence type="ECO:0000313" key="2">
    <source>
        <dbReference type="Proteomes" id="UP001617907"/>
    </source>
</evidence>
<dbReference type="EMBL" id="JBIVPC010000022">
    <property type="protein sequence ID" value="MFJ6040978.1"/>
    <property type="molecule type" value="Genomic_DNA"/>
</dbReference>
<protein>
    <submittedName>
        <fullName evidence="1">Uncharacterized protein</fullName>
    </submittedName>
</protein>
<comment type="caution">
    <text evidence="1">The sequence shown here is derived from an EMBL/GenBank/DDBJ whole genome shotgun (WGS) entry which is preliminary data.</text>
</comment>
<gene>
    <name evidence="1" type="ORF">ACIQFM_32590</name>
</gene>
<dbReference type="Proteomes" id="UP001617907">
    <property type="component" value="Unassembled WGS sequence"/>
</dbReference>
<evidence type="ECO:0000313" key="1">
    <source>
        <dbReference type="EMBL" id="MFJ6040978.1"/>
    </source>
</evidence>
<accession>A0ABW8HLK8</accession>
<name>A0ABW8HLK8_9ACTN</name>
<keyword evidence="2" id="KW-1185">Reference proteome</keyword>
<dbReference type="RefSeq" id="WP_350892088.1">
    <property type="nucleotide sequence ID" value="NZ_JBEOTR010000031.1"/>
</dbReference>
<sequence>MGLIDKLLGKPPYNDWPASYASFRGDMVKAAGLGVARVRCHRNTWAYLLDNVPKDNETSITGHERGQNGAFRPPAQDEVTTGKDAMVTVPLSGTALAAVLSWCRNIQPSTVSSPWTELDRSIGRRVGAAISQALDNIVPSNGADGPTAVIYLDDRVTVKDTTP</sequence>
<reference evidence="1 2" key="1">
    <citation type="submission" date="2024-10" db="EMBL/GenBank/DDBJ databases">
        <title>The Natural Products Discovery Center: Release of the First 8490 Sequenced Strains for Exploring Actinobacteria Biosynthetic Diversity.</title>
        <authorList>
            <person name="Kalkreuter E."/>
            <person name="Kautsar S.A."/>
            <person name="Yang D."/>
            <person name="Bader C.D."/>
            <person name="Teijaro C.N."/>
            <person name="Fluegel L."/>
            <person name="Davis C.M."/>
            <person name="Simpson J.R."/>
            <person name="Lauterbach L."/>
            <person name="Steele A.D."/>
            <person name="Gui C."/>
            <person name="Meng S."/>
            <person name="Li G."/>
            <person name="Viehrig K."/>
            <person name="Ye F."/>
            <person name="Su P."/>
            <person name="Kiefer A.F."/>
            <person name="Nichols A."/>
            <person name="Cepeda A.J."/>
            <person name="Yan W."/>
            <person name="Fan B."/>
            <person name="Jiang Y."/>
            <person name="Adhikari A."/>
            <person name="Zheng C.-J."/>
            <person name="Schuster L."/>
            <person name="Cowan T.M."/>
            <person name="Smanski M.J."/>
            <person name="Chevrette M.G."/>
            <person name="De Carvalho L.P.S."/>
            <person name="Shen B."/>
        </authorList>
    </citation>
    <scope>NUCLEOTIDE SEQUENCE [LARGE SCALE GENOMIC DNA]</scope>
    <source>
        <strain evidence="1 2">NPDC093086</strain>
    </source>
</reference>